<dbReference type="EMBL" id="JABFYL010000043">
    <property type="protein sequence ID" value="NVN52275.1"/>
    <property type="molecule type" value="Genomic_DNA"/>
</dbReference>
<dbReference type="RefSeq" id="WP_218621153.1">
    <property type="nucleotide sequence ID" value="NZ_JABFYL010000043.1"/>
</dbReference>
<keyword evidence="1" id="KW-0347">Helicase</keyword>
<keyword evidence="1" id="KW-0067">ATP-binding</keyword>
<sequence>MAIEERTGQPTQAARFQCSPAATTAADFATLPHTGVTEWDRRRLAAARCEPLNCGCRDPWVCRCRRQPLSHNQIDAAAAAAEHLECCGLMPIFSDATLRALWTAGHQALAERLHHGGEVA</sequence>
<accession>A0A850PX81</accession>
<organism evidence="1 2">
    <name type="scientific">Mycolicibacterium hippocampi</name>
    <dbReference type="NCBI Taxonomy" id="659824"/>
    <lineage>
        <taxon>Bacteria</taxon>
        <taxon>Bacillati</taxon>
        <taxon>Actinomycetota</taxon>
        <taxon>Actinomycetes</taxon>
        <taxon>Mycobacteriales</taxon>
        <taxon>Mycobacteriaceae</taxon>
        <taxon>Mycolicibacterium</taxon>
    </lineage>
</organism>
<dbReference type="Proteomes" id="UP000570517">
    <property type="component" value="Unassembled WGS sequence"/>
</dbReference>
<keyword evidence="1" id="KW-0378">Hydrolase</keyword>
<evidence type="ECO:0000313" key="2">
    <source>
        <dbReference type="Proteomes" id="UP000570517"/>
    </source>
</evidence>
<name>A0A850PX81_9MYCO</name>
<dbReference type="AlphaFoldDB" id="A0A850PX81"/>
<dbReference type="GO" id="GO:0004386">
    <property type="term" value="F:helicase activity"/>
    <property type="evidence" value="ECO:0007669"/>
    <property type="project" value="UniProtKB-KW"/>
</dbReference>
<evidence type="ECO:0000313" key="1">
    <source>
        <dbReference type="EMBL" id="NVN52275.1"/>
    </source>
</evidence>
<reference evidence="1 2" key="1">
    <citation type="submission" date="2020-05" db="EMBL/GenBank/DDBJ databases">
        <title>Draft genome sequence of Mycobacterium hippocampi DL, isolated from European seabass, Dicentrarchus labrax, reared in fish farms.</title>
        <authorList>
            <person name="Stathopoulou P."/>
            <person name="Asimakis E."/>
            <person name="Tzokas K."/>
            <person name="Batargias C."/>
            <person name="Tsiamis G."/>
        </authorList>
    </citation>
    <scope>NUCLEOTIDE SEQUENCE [LARGE SCALE GENOMIC DNA]</scope>
    <source>
        <strain evidence="1 2">DL</strain>
    </source>
</reference>
<keyword evidence="2" id="KW-1185">Reference proteome</keyword>
<proteinExistence type="predicted"/>
<gene>
    <name evidence="1" type="ORF">HLY00_2659</name>
</gene>
<keyword evidence="1" id="KW-0547">Nucleotide-binding</keyword>
<comment type="caution">
    <text evidence="1">The sequence shown here is derived from an EMBL/GenBank/DDBJ whole genome shotgun (WGS) entry which is preliminary data.</text>
</comment>
<protein>
    <submittedName>
        <fullName evidence="1">ATP-dependent DNA helicase RecQ</fullName>
    </submittedName>
</protein>